<accession>A0A9Q0K2D5</accession>
<dbReference type="PANTHER" id="PTHR36784:SF1">
    <property type="entry name" value="HISTONE-LYSINE N-METHYLTRANSFERASE"/>
    <property type="match status" value="1"/>
</dbReference>
<dbReference type="AlphaFoldDB" id="A0A9Q0K2D5"/>
<dbReference type="SUPFAM" id="SSF103473">
    <property type="entry name" value="MFS general substrate transporter"/>
    <property type="match status" value="1"/>
</dbReference>
<feature type="transmembrane region" description="Helical" evidence="1">
    <location>
        <begin position="99"/>
        <end position="119"/>
    </location>
</feature>
<evidence type="ECO:0000313" key="3">
    <source>
        <dbReference type="Proteomes" id="UP001141806"/>
    </source>
</evidence>
<feature type="transmembrane region" description="Helical" evidence="1">
    <location>
        <begin position="57"/>
        <end position="79"/>
    </location>
</feature>
<keyword evidence="3" id="KW-1185">Reference proteome</keyword>
<name>A0A9Q0K2D5_9MAGN</name>
<dbReference type="PANTHER" id="PTHR36784">
    <property type="entry name" value="HISTONE-LYSINE N-METHYLTRANSFERASE"/>
    <property type="match status" value="1"/>
</dbReference>
<keyword evidence="1" id="KW-0472">Membrane</keyword>
<dbReference type="EMBL" id="JAMYWD010000010">
    <property type="protein sequence ID" value="KAJ4959420.1"/>
    <property type="molecule type" value="Genomic_DNA"/>
</dbReference>
<keyword evidence="1" id="KW-0812">Transmembrane</keyword>
<dbReference type="OrthoDB" id="1904339at2759"/>
<comment type="caution">
    <text evidence="2">The sequence shown here is derived from an EMBL/GenBank/DDBJ whole genome shotgun (WGS) entry which is preliminary data.</text>
</comment>
<proteinExistence type="predicted"/>
<protein>
    <submittedName>
        <fullName evidence="2">Uncharacterized protein</fullName>
    </submittedName>
</protein>
<reference evidence="2" key="1">
    <citation type="journal article" date="2023" name="Plant J.">
        <title>The genome of the king protea, Protea cynaroides.</title>
        <authorList>
            <person name="Chang J."/>
            <person name="Duong T.A."/>
            <person name="Schoeman C."/>
            <person name="Ma X."/>
            <person name="Roodt D."/>
            <person name="Barker N."/>
            <person name="Li Z."/>
            <person name="Van de Peer Y."/>
            <person name="Mizrachi E."/>
        </authorList>
    </citation>
    <scope>NUCLEOTIDE SEQUENCE</scope>
    <source>
        <tissue evidence="2">Young leaves</tissue>
    </source>
</reference>
<keyword evidence="1" id="KW-1133">Transmembrane helix</keyword>
<evidence type="ECO:0000313" key="2">
    <source>
        <dbReference type="EMBL" id="KAJ4959420.1"/>
    </source>
</evidence>
<gene>
    <name evidence="2" type="ORF">NE237_026531</name>
</gene>
<dbReference type="Proteomes" id="UP001141806">
    <property type="component" value="Unassembled WGS sequence"/>
</dbReference>
<organism evidence="2 3">
    <name type="scientific">Protea cynaroides</name>
    <dbReference type="NCBI Taxonomy" id="273540"/>
    <lineage>
        <taxon>Eukaryota</taxon>
        <taxon>Viridiplantae</taxon>
        <taxon>Streptophyta</taxon>
        <taxon>Embryophyta</taxon>
        <taxon>Tracheophyta</taxon>
        <taxon>Spermatophyta</taxon>
        <taxon>Magnoliopsida</taxon>
        <taxon>Proteales</taxon>
        <taxon>Proteaceae</taxon>
        <taxon>Protea</taxon>
    </lineage>
</organism>
<evidence type="ECO:0000256" key="1">
    <source>
        <dbReference type="SAM" id="Phobius"/>
    </source>
</evidence>
<feature type="transmembrane region" description="Helical" evidence="1">
    <location>
        <begin position="161"/>
        <end position="181"/>
    </location>
</feature>
<dbReference type="InterPro" id="IPR036259">
    <property type="entry name" value="MFS_trans_sf"/>
</dbReference>
<feature type="transmembrane region" description="Helical" evidence="1">
    <location>
        <begin position="131"/>
        <end position="149"/>
    </location>
</feature>
<sequence>MMILNLTKKLRRKSRRDDKYSLPTRDDPALDDYKLIDTQEQEEVVRSLEMSHAKQSFLWRSVFAAILFCFVAFLIFSIFQQASSPWELRFHGYFMEEVQSWIVISADCVAVFACMMAITGLLNDSKSHRQWIWYSFYIGVPLAIFWLHYMLRMPKFRWDILWLPFGPLSGAGICLYVDSLFAESLEDKTLNAPHCLLCLPHPLLSFSLARSRARCQLGIVGGIY</sequence>